<dbReference type="Pfam" id="PF03061">
    <property type="entry name" value="4HBT"/>
    <property type="match status" value="1"/>
</dbReference>
<evidence type="ECO:0000256" key="1">
    <source>
        <dbReference type="SAM" id="MobiDB-lite"/>
    </source>
</evidence>
<evidence type="ECO:0000313" key="4">
    <source>
        <dbReference type="Proteomes" id="UP000188929"/>
    </source>
</evidence>
<protein>
    <recommendedName>
        <fullName evidence="2">Thioesterase domain-containing protein</fullName>
    </recommendedName>
</protein>
<dbReference type="EMBL" id="MOMC01000016">
    <property type="protein sequence ID" value="ONH31456.1"/>
    <property type="molecule type" value="Genomic_DNA"/>
</dbReference>
<dbReference type="RefSeq" id="WP_076815578.1">
    <property type="nucleotide sequence ID" value="NZ_MOMC01000016.1"/>
</dbReference>
<feature type="region of interest" description="Disordered" evidence="1">
    <location>
        <begin position="220"/>
        <end position="243"/>
    </location>
</feature>
<feature type="domain" description="Thioesterase" evidence="2">
    <location>
        <begin position="66"/>
        <end position="123"/>
    </location>
</feature>
<comment type="caution">
    <text evidence="3">The sequence shown here is derived from an EMBL/GenBank/DDBJ whole genome shotgun (WGS) entry which is preliminary data.</text>
</comment>
<sequence>MTGSPGEPAEPAEPAYLRVPWSVLDDYHCFGCSPHNPRGLALRFTARDAGIATTFRLDRGHESYPGVVHGGIVSVICDETMGNLIVLRLGRTAFTTGMRLRYLEPLRVGVEYTCVARLRPTGGRGQAAPPDGAAGGAEGGVLQAEAEILDAAGALLATATASYLPTPIEVARERFALRPDEADRVVAALDAIASEAAAPAVSQADAAPRVVAHRTVAHQDVPHQPVPQPAAAPAAVTDHLREH</sequence>
<dbReference type="CDD" id="cd03443">
    <property type="entry name" value="PaaI_thioesterase"/>
    <property type="match status" value="1"/>
</dbReference>
<dbReference type="Proteomes" id="UP000188929">
    <property type="component" value="Unassembled WGS sequence"/>
</dbReference>
<dbReference type="AlphaFoldDB" id="A0A1V2IG67"/>
<keyword evidence="4" id="KW-1185">Reference proteome</keyword>
<name>A0A1V2IG67_9ACTN</name>
<evidence type="ECO:0000259" key="2">
    <source>
        <dbReference type="Pfam" id="PF03061"/>
    </source>
</evidence>
<organism evidence="3 4">
    <name type="scientific">Pseudofrankia asymbiotica</name>
    <dbReference type="NCBI Taxonomy" id="1834516"/>
    <lineage>
        <taxon>Bacteria</taxon>
        <taxon>Bacillati</taxon>
        <taxon>Actinomycetota</taxon>
        <taxon>Actinomycetes</taxon>
        <taxon>Frankiales</taxon>
        <taxon>Frankiaceae</taxon>
        <taxon>Pseudofrankia</taxon>
    </lineage>
</organism>
<dbReference type="STRING" id="1834516.BL253_09505"/>
<proteinExistence type="predicted"/>
<dbReference type="SUPFAM" id="SSF54637">
    <property type="entry name" value="Thioesterase/thiol ester dehydrase-isomerase"/>
    <property type="match status" value="1"/>
</dbReference>
<dbReference type="InterPro" id="IPR029069">
    <property type="entry name" value="HotDog_dom_sf"/>
</dbReference>
<reference evidence="4" key="1">
    <citation type="submission" date="2016-10" db="EMBL/GenBank/DDBJ databases">
        <title>Frankia sp. NRRL B-16386 Genome sequencing.</title>
        <authorList>
            <person name="Ghodhbane-Gtari F."/>
            <person name="Swanson E."/>
            <person name="Gueddou A."/>
            <person name="Hezbri K."/>
            <person name="Ktari K."/>
            <person name="Nouioui I."/>
            <person name="Morris K."/>
            <person name="Simpson S."/>
            <person name="Abebe-Akele F."/>
            <person name="Thomas K."/>
            <person name="Gtari M."/>
            <person name="Tisa L.S."/>
        </authorList>
    </citation>
    <scope>NUCLEOTIDE SEQUENCE [LARGE SCALE GENOMIC DNA]</scope>
    <source>
        <strain evidence="4">NRRL B-16386</strain>
    </source>
</reference>
<accession>A0A1V2IG67</accession>
<dbReference type="OrthoDB" id="5505920at2"/>
<gene>
    <name evidence="3" type="ORF">BL253_09505</name>
</gene>
<dbReference type="Gene3D" id="3.10.129.10">
    <property type="entry name" value="Hotdog Thioesterase"/>
    <property type="match status" value="1"/>
</dbReference>
<dbReference type="InterPro" id="IPR006683">
    <property type="entry name" value="Thioestr_dom"/>
</dbReference>
<evidence type="ECO:0000313" key="3">
    <source>
        <dbReference type="EMBL" id="ONH31456.1"/>
    </source>
</evidence>